<keyword evidence="4" id="KW-0732">Signal</keyword>
<dbReference type="EMBL" id="SRXW01000005">
    <property type="protein sequence ID" value="TGY87551.1"/>
    <property type="molecule type" value="Genomic_DNA"/>
</dbReference>
<dbReference type="OrthoDB" id="339159at2"/>
<keyword evidence="6" id="KW-1185">Reference proteome</keyword>
<dbReference type="Proteomes" id="UP000308054">
    <property type="component" value="Unassembled WGS sequence"/>
</dbReference>
<organism evidence="5 6">
    <name type="scientific">Marinicauda algicola</name>
    <dbReference type="NCBI Taxonomy" id="2029849"/>
    <lineage>
        <taxon>Bacteria</taxon>
        <taxon>Pseudomonadati</taxon>
        <taxon>Pseudomonadota</taxon>
        <taxon>Alphaproteobacteria</taxon>
        <taxon>Maricaulales</taxon>
        <taxon>Maricaulaceae</taxon>
        <taxon>Marinicauda</taxon>
    </lineage>
</organism>
<evidence type="ECO:0000256" key="2">
    <source>
        <dbReference type="ARBA" id="ARBA00022963"/>
    </source>
</evidence>
<evidence type="ECO:0000313" key="6">
    <source>
        <dbReference type="Proteomes" id="UP000308054"/>
    </source>
</evidence>
<protein>
    <recommendedName>
        <fullName evidence="7">Acetylhydrolase</fullName>
    </recommendedName>
</protein>
<feature type="signal peptide" evidence="4">
    <location>
        <begin position="1"/>
        <end position="24"/>
    </location>
</feature>
<keyword evidence="2" id="KW-0442">Lipid degradation</keyword>
<evidence type="ECO:0000256" key="1">
    <source>
        <dbReference type="ARBA" id="ARBA00022801"/>
    </source>
</evidence>
<gene>
    <name evidence="5" type="ORF">E5163_14035</name>
</gene>
<dbReference type="AlphaFoldDB" id="A0A4S2GXG8"/>
<feature type="chain" id="PRO_5020494037" description="Acetylhydrolase" evidence="4">
    <location>
        <begin position="25"/>
        <end position="363"/>
    </location>
</feature>
<dbReference type="PANTHER" id="PTHR10272:SF0">
    <property type="entry name" value="PLATELET-ACTIVATING FACTOR ACETYLHYDROLASE"/>
    <property type="match status" value="1"/>
</dbReference>
<reference evidence="5 6" key="1">
    <citation type="journal article" date="2017" name="Int. J. Syst. Evol. Microbiol.">
        <title>Marinicauda algicola sp. nov., isolated from a marine red alga Rhodosorus marinus.</title>
        <authorList>
            <person name="Jeong S.E."/>
            <person name="Jeon S.H."/>
            <person name="Chun B.H."/>
            <person name="Kim D.W."/>
            <person name="Jeon C.O."/>
        </authorList>
    </citation>
    <scope>NUCLEOTIDE SEQUENCE [LARGE SCALE GENOMIC DNA]</scope>
    <source>
        <strain evidence="5 6">JCM 31718</strain>
    </source>
</reference>
<proteinExistence type="predicted"/>
<evidence type="ECO:0000313" key="5">
    <source>
        <dbReference type="EMBL" id="TGY87551.1"/>
    </source>
</evidence>
<keyword evidence="3" id="KW-0443">Lipid metabolism</keyword>
<evidence type="ECO:0000256" key="3">
    <source>
        <dbReference type="ARBA" id="ARBA00023098"/>
    </source>
</evidence>
<dbReference type="RefSeq" id="WP_135997087.1">
    <property type="nucleotide sequence ID" value="NZ_CP071057.1"/>
</dbReference>
<dbReference type="SUPFAM" id="SSF53474">
    <property type="entry name" value="alpha/beta-Hydrolases"/>
    <property type="match status" value="1"/>
</dbReference>
<name>A0A4S2GXG8_9PROT</name>
<dbReference type="InterPro" id="IPR029058">
    <property type="entry name" value="AB_hydrolase_fold"/>
</dbReference>
<evidence type="ECO:0008006" key="7">
    <source>
        <dbReference type="Google" id="ProtNLM"/>
    </source>
</evidence>
<dbReference type="PANTHER" id="PTHR10272">
    <property type="entry name" value="PLATELET-ACTIVATING FACTOR ACETYLHYDROLASE"/>
    <property type="match status" value="1"/>
</dbReference>
<evidence type="ECO:0000256" key="4">
    <source>
        <dbReference type="SAM" id="SignalP"/>
    </source>
</evidence>
<accession>A0A4S2GXG8</accession>
<dbReference type="GO" id="GO:0003847">
    <property type="term" value="F:1-alkyl-2-acetylglycerophosphocholine esterase activity"/>
    <property type="evidence" value="ECO:0007669"/>
    <property type="project" value="TreeGrafter"/>
</dbReference>
<comment type="caution">
    <text evidence="5">The sequence shown here is derived from an EMBL/GenBank/DDBJ whole genome shotgun (WGS) entry which is preliminary data.</text>
</comment>
<sequence length="363" mass="38682">MLQKWFAAGAALVLAAAALSEAHAQRFRDAVDPRARDLQAAPAPDSTPAPDYRAGARRFAVEIEDGSWTDAARSREIPWRLYRPAGVESAPVLVFSHGGGGSREGGAWLGEYLAGFGYASFHIEHAGTDGDAVREAVRAVPRRERRDAAREAFAQIGAAVNDPALAEDRFRDLAFAAEQIAHMGAAAGLDPSRLGVYGHSFGAISTLVAAGQAVEGYGRSLAVPAFDAALALSPSPPRPGYGTAEAAYQDMTAPVFHITGTRDESPGGDVSARERLIPFETIRDVDQYALVLDGAAHMTFGGRAPRSDDDFERHVRAVRIAALAFFDAHLLGDPRAHSFLAEGGAFERSLGEADEYRVKSAER</sequence>
<keyword evidence="1" id="KW-0378">Hydrolase</keyword>
<dbReference type="GO" id="GO:0016042">
    <property type="term" value="P:lipid catabolic process"/>
    <property type="evidence" value="ECO:0007669"/>
    <property type="project" value="UniProtKB-KW"/>
</dbReference>
<dbReference type="Gene3D" id="3.40.50.1820">
    <property type="entry name" value="alpha/beta hydrolase"/>
    <property type="match status" value="1"/>
</dbReference>